<accession>A0A2T4IJR1</accession>
<dbReference type="Proteomes" id="UP000241193">
    <property type="component" value="Unassembled WGS sequence"/>
</dbReference>
<evidence type="ECO:0000313" key="2">
    <source>
        <dbReference type="Proteomes" id="UP000241193"/>
    </source>
</evidence>
<name>A0A2T4IJR1_9RHOO</name>
<keyword evidence="2" id="KW-1185">Reference proteome</keyword>
<dbReference type="AlphaFoldDB" id="A0A2T4IJR1"/>
<gene>
    <name evidence="1" type="ORF">C8261_00890</name>
</gene>
<proteinExistence type="predicted"/>
<reference evidence="1 2" key="2">
    <citation type="submission" date="2018-04" db="EMBL/GenBank/DDBJ databases">
        <title>Thauera lacus sp. nov., isolated from an saline lake in Inner Mongolia, China.</title>
        <authorList>
            <person name="Liang Q.-Y."/>
        </authorList>
    </citation>
    <scope>NUCLEOTIDE SEQUENCE [LARGE SCALE GENOMIC DNA]</scope>
    <source>
        <strain evidence="1 2">D20</strain>
    </source>
</reference>
<comment type="caution">
    <text evidence="1">The sequence shown here is derived from an EMBL/GenBank/DDBJ whole genome shotgun (WGS) entry which is preliminary data.</text>
</comment>
<sequence length="83" mass="9477">MPAWAEEESAEIPLQEEEVVLEYPQTPAPPRQLEVRRALLADDDLFDSRPQRRQLSAEERSALHLELRRALRSAYGSDGDAPH</sequence>
<reference evidence="1 2" key="1">
    <citation type="submission" date="2018-03" db="EMBL/GenBank/DDBJ databases">
        <authorList>
            <person name="Keele B.F."/>
        </authorList>
    </citation>
    <scope>NUCLEOTIDE SEQUENCE [LARGE SCALE GENOMIC DNA]</scope>
    <source>
        <strain evidence="1 2">D20</strain>
    </source>
</reference>
<dbReference type="EMBL" id="PZKC01000001">
    <property type="protein sequence ID" value="PTD98007.1"/>
    <property type="molecule type" value="Genomic_DNA"/>
</dbReference>
<evidence type="ECO:0000313" key="1">
    <source>
        <dbReference type="EMBL" id="PTD98007.1"/>
    </source>
</evidence>
<protein>
    <submittedName>
        <fullName evidence="1">Uncharacterized protein</fullName>
    </submittedName>
</protein>
<organism evidence="1 2">
    <name type="scientific">Pseudothauera lacus</name>
    <dbReference type="NCBI Taxonomy" id="2136175"/>
    <lineage>
        <taxon>Bacteria</taxon>
        <taxon>Pseudomonadati</taxon>
        <taxon>Pseudomonadota</taxon>
        <taxon>Betaproteobacteria</taxon>
        <taxon>Rhodocyclales</taxon>
        <taxon>Zoogloeaceae</taxon>
        <taxon>Pseudothauera</taxon>
    </lineage>
</organism>